<sequence length="249" mass="25853">METLCYFYLCSTGPGAGPGGGGPAPRRSGPRPGREEGAGGRGRGPPSPSAARGVGAPAALQPGSGEAAGPRPTRPRLTPRPTCGCLRGGTRLGRGRSRSGRAGRPAGTDPSGRRRRRRRRRPPGSASASAGPDPAAQPPPPPQSASAPSRSVCFCFVLPSNTGARERRLLAEARRPAGQSWRWSGRCGGKGREVKRGKPGRGAGRRMRVGLRVRGRVGGAAGWRRRRKGSAPRRGPRTHSLRGAVSNPA</sequence>
<feature type="region of interest" description="Disordered" evidence="1">
    <location>
        <begin position="13"/>
        <end position="149"/>
    </location>
</feature>
<organism evidence="2 3">
    <name type="scientific">Nyctereutes procyonoides</name>
    <name type="common">Raccoon dog</name>
    <name type="synonym">Canis procyonoides</name>
    <dbReference type="NCBI Taxonomy" id="34880"/>
    <lineage>
        <taxon>Eukaryota</taxon>
        <taxon>Metazoa</taxon>
        <taxon>Chordata</taxon>
        <taxon>Craniata</taxon>
        <taxon>Vertebrata</taxon>
        <taxon>Euteleostomi</taxon>
        <taxon>Mammalia</taxon>
        <taxon>Eutheria</taxon>
        <taxon>Laurasiatheria</taxon>
        <taxon>Carnivora</taxon>
        <taxon>Caniformia</taxon>
        <taxon>Canidae</taxon>
        <taxon>Nyctereutes</taxon>
    </lineage>
</organism>
<evidence type="ECO:0000313" key="2">
    <source>
        <dbReference type="EMBL" id="CAD7686474.1"/>
    </source>
</evidence>
<comment type="caution">
    <text evidence="2">The sequence shown here is derived from an EMBL/GenBank/DDBJ whole genome shotgun (WGS) entry which is preliminary data.</text>
</comment>
<feature type="compositionally biased region" description="Low complexity" evidence="1">
    <location>
        <begin position="75"/>
        <end position="85"/>
    </location>
</feature>
<protein>
    <submittedName>
        <fullName evidence="2">(raccoon dog) hypothetical protein</fullName>
    </submittedName>
</protein>
<keyword evidence="3" id="KW-1185">Reference proteome</keyword>
<evidence type="ECO:0000313" key="3">
    <source>
        <dbReference type="Proteomes" id="UP000645828"/>
    </source>
</evidence>
<feature type="compositionally biased region" description="Basic residues" evidence="1">
    <location>
        <begin position="223"/>
        <end position="240"/>
    </location>
</feature>
<feature type="region of interest" description="Disordered" evidence="1">
    <location>
        <begin position="218"/>
        <end position="249"/>
    </location>
</feature>
<feature type="compositionally biased region" description="Gly residues" evidence="1">
    <location>
        <begin position="14"/>
        <end position="23"/>
    </location>
</feature>
<evidence type="ECO:0000256" key="1">
    <source>
        <dbReference type="SAM" id="MobiDB-lite"/>
    </source>
</evidence>
<dbReference type="AlphaFoldDB" id="A0A811ZCU0"/>
<reference evidence="2" key="1">
    <citation type="submission" date="2020-12" db="EMBL/GenBank/DDBJ databases">
        <authorList>
            <consortium name="Molecular Ecology Group"/>
        </authorList>
    </citation>
    <scope>NUCLEOTIDE SEQUENCE</scope>
    <source>
        <strain evidence="2">TBG_1078</strain>
    </source>
</reference>
<feature type="compositionally biased region" description="Basic residues" evidence="1">
    <location>
        <begin position="113"/>
        <end position="122"/>
    </location>
</feature>
<dbReference type="Proteomes" id="UP000645828">
    <property type="component" value="Unassembled WGS sequence"/>
</dbReference>
<proteinExistence type="predicted"/>
<accession>A0A811ZCU0</accession>
<name>A0A811ZCU0_NYCPR</name>
<feature type="compositionally biased region" description="Low complexity" evidence="1">
    <location>
        <begin position="123"/>
        <end position="134"/>
    </location>
</feature>
<gene>
    <name evidence="2" type="ORF">NYPRO_LOCUS19267</name>
</gene>
<feature type="region of interest" description="Disordered" evidence="1">
    <location>
        <begin position="173"/>
        <end position="205"/>
    </location>
</feature>
<dbReference type="EMBL" id="CAJHUB010000762">
    <property type="protein sequence ID" value="CAD7686474.1"/>
    <property type="molecule type" value="Genomic_DNA"/>
</dbReference>